<dbReference type="AlphaFoldDB" id="A0A7C8IU55"/>
<feature type="transmembrane region" description="Helical" evidence="5">
    <location>
        <begin position="28"/>
        <end position="48"/>
    </location>
</feature>
<keyword evidence="2 5" id="KW-0812">Transmembrane</keyword>
<keyword evidence="7" id="KW-1185">Reference proteome</keyword>
<dbReference type="OrthoDB" id="4434395at2759"/>
<dbReference type="GO" id="GO:0016020">
    <property type="term" value="C:membrane"/>
    <property type="evidence" value="ECO:0007669"/>
    <property type="project" value="UniProtKB-SubCell"/>
</dbReference>
<dbReference type="InterPro" id="IPR007568">
    <property type="entry name" value="RTA1"/>
</dbReference>
<evidence type="ECO:0000256" key="4">
    <source>
        <dbReference type="ARBA" id="ARBA00023136"/>
    </source>
</evidence>
<dbReference type="PANTHER" id="PTHR31465:SF17">
    <property type="entry name" value="DOMAIN PROTEIN, PUTATIVE (AFU_ORTHOLOGUE AFUA_5G09900)-RELATED"/>
    <property type="match status" value="1"/>
</dbReference>
<dbReference type="CDD" id="cd12811">
    <property type="entry name" value="MALA"/>
    <property type="match status" value="1"/>
</dbReference>
<reference evidence="6 7" key="1">
    <citation type="submission" date="2019-12" db="EMBL/GenBank/DDBJ databases">
        <title>Draft genome sequence of the ascomycete Xylaria multiplex DSM 110363.</title>
        <authorList>
            <person name="Buettner E."/>
            <person name="Kellner H."/>
        </authorList>
    </citation>
    <scope>NUCLEOTIDE SEQUENCE [LARGE SCALE GENOMIC DNA]</scope>
    <source>
        <strain evidence="6 7">DSM 110363</strain>
    </source>
</reference>
<evidence type="ECO:0000256" key="2">
    <source>
        <dbReference type="ARBA" id="ARBA00022692"/>
    </source>
</evidence>
<comment type="subcellular location">
    <subcellularLocation>
        <location evidence="1">Membrane</location>
        <topology evidence="1">Multi-pass membrane protein</topology>
    </subcellularLocation>
</comment>
<feature type="transmembrane region" description="Helical" evidence="5">
    <location>
        <begin position="164"/>
        <end position="186"/>
    </location>
</feature>
<feature type="transmembrane region" description="Helical" evidence="5">
    <location>
        <begin position="85"/>
        <end position="105"/>
    </location>
</feature>
<feature type="transmembrane region" description="Helical" evidence="5">
    <location>
        <begin position="245"/>
        <end position="263"/>
    </location>
</feature>
<evidence type="ECO:0000256" key="1">
    <source>
        <dbReference type="ARBA" id="ARBA00004141"/>
    </source>
</evidence>
<dbReference type="PANTHER" id="PTHR31465">
    <property type="entry name" value="PROTEIN RTA1-RELATED"/>
    <property type="match status" value="1"/>
</dbReference>
<accession>A0A7C8IU55</accession>
<dbReference type="SUPFAM" id="SSF63825">
    <property type="entry name" value="YWTD domain"/>
    <property type="match status" value="1"/>
</dbReference>
<evidence type="ECO:0000313" key="7">
    <source>
        <dbReference type="Proteomes" id="UP000481858"/>
    </source>
</evidence>
<keyword evidence="3 5" id="KW-1133">Transmembrane helix</keyword>
<dbReference type="Pfam" id="PF04479">
    <property type="entry name" value="RTA1"/>
    <property type="match status" value="1"/>
</dbReference>
<evidence type="ECO:0000256" key="5">
    <source>
        <dbReference type="SAM" id="Phobius"/>
    </source>
</evidence>
<keyword evidence="4 5" id="KW-0472">Membrane</keyword>
<protein>
    <recommendedName>
        <fullName evidence="8">SMP-30/Gluconolactonase/LRE-like region domain-containing protein</fullName>
    </recommendedName>
</protein>
<feature type="transmembrane region" description="Helical" evidence="5">
    <location>
        <begin position="207"/>
        <end position="225"/>
    </location>
</feature>
<gene>
    <name evidence="6" type="ORF">GQX73_g1122</name>
</gene>
<proteinExistence type="predicted"/>
<dbReference type="Proteomes" id="UP000481858">
    <property type="component" value="Unassembled WGS sequence"/>
</dbReference>
<name>A0A7C8IU55_9PEZI</name>
<comment type="caution">
    <text evidence="6">The sequence shown here is derived from an EMBL/GenBank/DDBJ whole genome shotgun (WGS) entry which is preliminary data.</text>
</comment>
<evidence type="ECO:0000256" key="3">
    <source>
        <dbReference type="ARBA" id="ARBA00022989"/>
    </source>
</evidence>
<dbReference type="InterPro" id="IPR054550">
    <property type="entry name" value="Mala_s_1-like"/>
</dbReference>
<dbReference type="EMBL" id="WUBL01000006">
    <property type="protein sequence ID" value="KAF2972381.1"/>
    <property type="molecule type" value="Genomic_DNA"/>
</dbReference>
<evidence type="ECO:0000313" key="6">
    <source>
        <dbReference type="EMBL" id="KAF2972381.1"/>
    </source>
</evidence>
<evidence type="ECO:0008006" key="8">
    <source>
        <dbReference type="Google" id="ProtNLM"/>
    </source>
</evidence>
<organism evidence="6 7">
    <name type="scientific">Xylaria multiplex</name>
    <dbReference type="NCBI Taxonomy" id="323545"/>
    <lineage>
        <taxon>Eukaryota</taxon>
        <taxon>Fungi</taxon>
        <taxon>Dikarya</taxon>
        <taxon>Ascomycota</taxon>
        <taxon>Pezizomycotina</taxon>
        <taxon>Sordariomycetes</taxon>
        <taxon>Xylariomycetidae</taxon>
        <taxon>Xylariales</taxon>
        <taxon>Xylariaceae</taxon>
        <taxon>Xylaria</taxon>
    </lineage>
</organism>
<feature type="transmembrane region" description="Helical" evidence="5">
    <location>
        <begin position="55"/>
        <end position="73"/>
    </location>
</feature>
<sequence>MADEGPFGPVVNGTMVVVFYEYRPNQQAAYAFLALFALATLGHIIYLFYLRSWSFIPFILGGIAELFGYYGRAMSHDRPDVVGPWILQNLLLLASPPLLAATIYMTLGRVTIALGARSYMPLSPRLLTPLYVIIDIGTLATQLAGSVLPASGDPTAIELSKKVVLGGLIAQLAALAIFILITWLVKRRIKNSPTHIILRDPSINWKNHFRAIMIVTLLIIVRSIVRTIEYLQGEGGTVISNEAFIYVFDAAPMWLVMAIYLALHPGRLVRHGNRVHIGSLYNASVVVYDPYKASVVSTIEFANITRTPPFHIGGVTWDPYARNRTTKEPADEITILVDAAAAHETAGRDVSGDNYIIRWDATAQKVLWAVNLTSVTQGRYGGPQDIEHDEQGNIYVLGTYPGTLLRIPSDGSSVDEWLVPQSSDRNKTIDHAVVGYTGLAAVDGSTLLVTDARNRSADGGALYKFDMSTAKGKAIPVPVSYPETPSPAAVIRPGDAIYLPPKYDSRILLITEHDAGVSVLRSRGGKGKKSWRSAEFLGRIPNPPEIAASGGLVTAAVEIAGSVFMIEEWFTDPLVPGTSAGNRTSFPLVDITTQLDALVNPR</sequence>
<feature type="transmembrane region" description="Helical" evidence="5">
    <location>
        <begin position="126"/>
        <end position="144"/>
    </location>
</feature>
<dbReference type="InParanoid" id="A0A7C8IU55"/>